<proteinExistence type="predicted"/>
<feature type="domain" description="HTH cro/C1-type" evidence="1">
    <location>
        <begin position="10"/>
        <end position="68"/>
    </location>
</feature>
<gene>
    <name evidence="2" type="ORF">CBF96_05195</name>
</gene>
<reference evidence="2 3" key="2">
    <citation type="submission" date="2017-09" db="EMBL/GenBank/DDBJ databases">
        <title>Tripartite evolution among Lactobacillus johnsonii, Lactobacillus taiwanensis, Lactobacillus reuteri and their rodent host.</title>
        <authorList>
            <person name="Wang T."/>
            <person name="Knowles S."/>
            <person name="Cheng C."/>
        </authorList>
    </citation>
    <scope>NUCLEOTIDE SEQUENCE [LARGE SCALE GENOMIC DNA]</scope>
    <source>
        <strain evidence="2 3">114h</strain>
    </source>
</reference>
<dbReference type="RefSeq" id="WP_094537068.1">
    <property type="nucleotide sequence ID" value="NZ_JAJGTB010000074.1"/>
</dbReference>
<dbReference type="Proteomes" id="UP000215747">
    <property type="component" value="Unassembled WGS sequence"/>
</dbReference>
<comment type="caution">
    <text evidence="2">The sequence shown here is derived from an EMBL/GenBank/DDBJ whole genome shotgun (WGS) entry which is preliminary data.</text>
</comment>
<dbReference type="SUPFAM" id="SSF47413">
    <property type="entry name" value="lambda repressor-like DNA-binding domains"/>
    <property type="match status" value="1"/>
</dbReference>
<organism evidence="2 3">
    <name type="scientific">Limosilactobacillus reuteri</name>
    <name type="common">Lactobacillus reuteri</name>
    <dbReference type="NCBI Taxonomy" id="1598"/>
    <lineage>
        <taxon>Bacteria</taxon>
        <taxon>Bacillati</taxon>
        <taxon>Bacillota</taxon>
        <taxon>Bacilli</taxon>
        <taxon>Lactobacillales</taxon>
        <taxon>Lactobacillaceae</taxon>
        <taxon>Limosilactobacillus</taxon>
    </lineage>
</organism>
<sequence length="89" mass="10201">MNLSEVFARNLRVRMAIFDYKATDLYRITGVAVTTIMALQSGKNKGVQFSTVEKLAKGLKCEPQQLFDEDMNWTAYKWANTYQGVNKNE</sequence>
<dbReference type="Pfam" id="PF13443">
    <property type="entry name" value="HTH_26"/>
    <property type="match status" value="1"/>
</dbReference>
<protein>
    <submittedName>
        <fullName evidence="2">XRE family transcriptional regulator</fullName>
    </submittedName>
</protein>
<evidence type="ECO:0000259" key="1">
    <source>
        <dbReference type="Pfam" id="PF13443"/>
    </source>
</evidence>
<dbReference type="AlphaFoldDB" id="A0A256SR98"/>
<dbReference type="Gene3D" id="1.10.260.40">
    <property type="entry name" value="lambda repressor-like DNA-binding domains"/>
    <property type="match status" value="1"/>
</dbReference>
<dbReference type="GO" id="GO:0003677">
    <property type="term" value="F:DNA binding"/>
    <property type="evidence" value="ECO:0007669"/>
    <property type="project" value="InterPro"/>
</dbReference>
<dbReference type="EMBL" id="NGPL01000029">
    <property type="protein sequence ID" value="OYS69216.1"/>
    <property type="molecule type" value="Genomic_DNA"/>
</dbReference>
<name>A0A256SR98_LIMRT</name>
<evidence type="ECO:0000313" key="3">
    <source>
        <dbReference type="Proteomes" id="UP000215747"/>
    </source>
</evidence>
<dbReference type="InterPro" id="IPR010982">
    <property type="entry name" value="Lambda_DNA-bd_dom_sf"/>
</dbReference>
<accession>A0A256SR98</accession>
<evidence type="ECO:0000313" key="2">
    <source>
        <dbReference type="EMBL" id="OYS69216.1"/>
    </source>
</evidence>
<reference evidence="3" key="1">
    <citation type="submission" date="2017-05" db="EMBL/GenBank/DDBJ databases">
        <authorList>
            <person name="Lin X.B."/>
            <person name="Stothard P."/>
            <person name="Tasseva G."/>
            <person name="Walter J."/>
        </authorList>
    </citation>
    <scope>NUCLEOTIDE SEQUENCE [LARGE SCALE GENOMIC DNA]</scope>
    <source>
        <strain evidence="3">114h</strain>
    </source>
</reference>
<dbReference type="InterPro" id="IPR001387">
    <property type="entry name" value="Cro/C1-type_HTH"/>
</dbReference>